<gene>
    <name evidence="2" type="ORF">SAMN05216499_106321</name>
</gene>
<dbReference type="SMART" id="SM00382">
    <property type="entry name" value="AAA"/>
    <property type="match status" value="1"/>
</dbReference>
<dbReference type="InterPro" id="IPR050764">
    <property type="entry name" value="CbbQ/NirQ/NorQ/GpvN"/>
</dbReference>
<organism evidence="2 3">
    <name type="scientific">Actinacidiphila paucisporea</name>
    <dbReference type="NCBI Taxonomy" id="310782"/>
    <lineage>
        <taxon>Bacteria</taxon>
        <taxon>Bacillati</taxon>
        <taxon>Actinomycetota</taxon>
        <taxon>Actinomycetes</taxon>
        <taxon>Kitasatosporales</taxon>
        <taxon>Streptomycetaceae</taxon>
        <taxon>Actinacidiphila</taxon>
    </lineage>
</organism>
<evidence type="ECO:0000313" key="3">
    <source>
        <dbReference type="Proteomes" id="UP000184111"/>
    </source>
</evidence>
<dbReference type="EMBL" id="FRBI01000006">
    <property type="protein sequence ID" value="SHL87814.1"/>
    <property type="molecule type" value="Genomic_DNA"/>
</dbReference>
<evidence type="ECO:0000313" key="2">
    <source>
        <dbReference type="EMBL" id="SHL87814.1"/>
    </source>
</evidence>
<dbReference type="STRING" id="310782.SAMN05216499_106321"/>
<dbReference type="PANTHER" id="PTHR42759">
    <property type="entry name" value="MOXR FAMILY PROTEIN"/>
    <property type="match status" value="1"/>
</dbReference>
<evidence type="ECO:0000259" key="1">
    <source>
        <dbReference type="SMART" id="SM00382"/>
    </source>
</evidence>
<dbReference type="OrthoDB" id="9768555at2"/>
<dbReference type="GO" id="GO:0005524">
    <property type="term" value="F:ATP binding"/>
    <property type="evidence" value="ECO:0007669"/>
    <property type="project" value="InterPro"/>
</dbReference>
<dbReference type="PANTHER" id="PTHR42759:SF5">
    <property type="entry name" value="METHANOL DEHYDROGENASE REGULATOR"/>
    <property type="match status" value="1"/>
</dbReference>
<feature type="domain" description="AAA+ ATPase" evidence="1">
    <location>
        <begin position="44"/>
        <end position="190"/>
    </location>
</feature>
<dbReference type="InterPro" id="IPR003593">
    <property type="entry name" value="AAA+_ATPase"/>
</dbReference>
<name>A0A1M7E7T5_9ACTN</name>
<dbReference type="InterPro" id="IPR041628">
    <property type="entry name" value="ChlI/MoxR_AAA_lid"/>
</dbReference>
<dbReference type="Proteomes" id="UP000184111">
    <property type="component" value="Unassembled WGS sequence"/>
</dbReference>
<dbReference type="Gene3D" id="1.10.8.80">
    <property type="entry name" value="Magnesium chelatase subunit I, C-Terminal domain"/>
    <property type="match status" value="1"/>
</dbReference>
<proteinExistence type="predicted"/>
<dbReference type="SUPFAM" id="SSF52540">
    <property type="entry name" value="P-loop containing nucleoside triphosphate hydrolases"/>
    <property type="match status" value="1"/>
</dbReference>
<dbReference type="Pfam" id="PF17863">
    <property type="entry name" value="AAA_lid_2"/>
    <property type="match status" value="1"/>
</dbReference>
<dbReference type="RefSeq" id="WP_143172502.1">
    <property type="nucleotide sequence ID" value="NZ_FRBI01000006.1"/>
</dbReference>
<dbReference type="Gene3D" id="3.40.50.300">
    <property type="entry name" value="P-loop containing nucleotide triphosphate hydrolases"/>
    <property type="match status" value="1"/>
</dbReference>
<accession>A0A1M7E7T5</accession>
<protein>
    <submittedName>
        <fullName evidence="2">MoxR-like ATPase</fullName>
    </submittedName>
</protein>
<dbReference type="GO" id="GO:0016887">
    <property type="term" value="F:ATP hydrolysis activity"/>
    <property type="evidence" value="ECO:0007669"/>
    <property type="project" value="InterPro"/>
</dbReference>
<dbReference type="InterPro" id="IPR027417">
    <property type="entry name" value="P-loop_NTPase"/>
</dbReference>
<dbReference type="Pfam" id="PF07726">
    <property type="entry name" value="AAA_3"/>
    <property type="match status" value="1"/>
</dbReference>
<dbReference type="AlphaFoldDB" id="A0A1M7E7T5"/>
<dbReference type="InterPro" id="IPR011703">
    <property type="entry name" value="ATPase_AAA-3"/>
</dbReference>
<reference evidence="2 3" key="1">
    <citation type="submission" date="2016-11" db="EMBL/GenBank/DDBJ databases">
        <authorList>
            <person name="Jaros S."/>
            <person name="Januszkiewicz K."/>
            <person name="Wedrychowicz H."/>
        </authorList>
    </citation>
    <scope>NUCLEOTIDE SEQUENCE [LARGE SCALE GENOMIC DNA]</scope>
    <source>
        <strain evidence="2 3">CGMCC 4.2025</strain>
    </source>
</reference>
<keyword evidence="3" id="KW-1185">Reference proteome</keyword>
<dbReference type="CDD" id="cd00009">
    <property type="entry name" value="AAA"/>
    <property type="match status" value="1"/>
</dbReference>
<dbReference type="PIRSF" id="PIRSF002849">
    <property type="entry name" value="AAA_ATPase_chaperone_MoxR_prd"/>
    <property type="match status" value="1"/>
</dbReference>
<sequence>MSATAVAGGTDWAERIRTGLIQPVERAFAGQRAAVEMAAICLLAGGHLLVEGKPGTGKTTLARAIAACLGPAPGVTAWRRVQFTPDLLPAEITGYEQPLLTGGLSDFRPGPLFAHVVVADEINRASPRTQSALLEAMEEGRVTVADRTHRLPDPFFVVATQNPVDLNGTYLLPEAELDRFMIRVGVGFPAREAEVAIAAGRLADPGDPGNFGEPTLHAADIVAARRALAAVTATDTLVGYAVDLAEATRTTGALTHGVSVRATRALVAAARARAFLDGRAHADAKDVQRLAVPVLAHRVEPSGAATGDPAAVITELVTRVTAPENAACAP</sequence>